<keyword evidence="2" id="KW-1185">Reference proteome</keyword>
<accession>A0ABR0PGQ7</accession>
<dbReference type="Proteomes" id="UP001358586">
    <property type="component" value="Chromosome 7"/>
</dbReference>
<evidence type="ECO:0000313" key="1">
    <source>
        <dbReference type="EMBL" id="KAK5820332.1"/>
    </source>
</evidence>
<sequence length="78" mass="8994">MILVKFLKGNSDVFAWSAMDMPSVDPGVIVHRLNVLMKVKPVKQKKKKSTLQVIEAMREVEYPDWIPNVVMVKNARNR</sequence>
<evidence type="ECO:0000313" key="2">
    <source>
        <dbReference type="Proteomes" id="UP001358586"/>
    </source>
</evidence>
<protein>
    <submittedName>
        <fullName evidence="1">Uncharacterized protein</fullName>
    </submittedName>
</protein>
<reference evidence="1 2" key="1">
    <citation type="submission" date="2023-03" db="EMBL/GenBank/DDBJ databases">
        <title>WGS of Gossypium arboreum.</title>
        <authorList>
            <person name="Yu D."/>
        </authorList>
    </citation>
    <scope>NUCLEOTIDE SEQUENCE [LARGE SCALE GENOMIC DNA]</scope>
    <source>
        <tissue evidence="1">Leaf</tissue>
    </source>
</reference>
<dbReference type="EMBL" id="JARKNE010000007">
    <property type="protein sequence ID" value="KAK5820332.1"/>
    <property type="molecule type" value="Genomic_DNA"/>
</dbReference>
<name>A0ABR0PGQ7_GOSAR</name>
<gene>
    <name evidence="1" type="ORF">PVK06_025378</name>
</gene>
<comment type="caution">
    <text evidence="1">The sequence shown here is derived from an EMBL/GenBank/DDBJ whole genome shotgun (WGS) entry which is preliminary data.</text>
</comment>
<organism evidence="1 2">
    <name type="scientific">Gossypium arboreum</name>
    <name type="common">Tree cotton</name>
    <name type="synonym">Gossypium nanking</name>
    <dbReference type="NCBI Taxonomy" id="29729"/>
    <lineage>
        <taxon>Eukaryota</taxon>
        <taxon>Viridiplantae</taxon>
        <taxon>Streptophyta</taxon>
        <taxon>Embryophyta</taxon>
        <taxon>Tracheophyta</taxon>
        <taxon>Spermatophyta</taxon>
        <taxon>Magnoliopsida</taxon>
        <taxon>eudicotyledons</taxon>
        <taxon>Gunneridae</taxon>
        <taxon>Pentapetalae</taxon>
        <taxon>rosids</taxon>
        <taxon>malvids</taxon>
        <taxon>Malvales</taxon>
        <taxon>Malvaceae</taxon>
        <taxon>Malvoideae</taxon>
        <taxon>Gossypium</taxon>
    </lineage>
</organism>
<proteinExistence type="predicted"/>